<dbReference type="CDD" id="cd06579">
    <property type="entry name" value="TM_PBP1_transp_AraH_like"/>
    <property type="match status" value="1"/>
</dbReference>
<keyword evidence="9 10" id="KW-0472">Membrane</keyword>
<dbReference type="SMART" id="SM00382">
    <property type="entry name" value="AAA"/>
    <property type="match status" value="2"/>
</dbReference>
<protein>
    <submittedName>
        <fullName evidence="12">ATP-binding cassette domain-containing protein</fullName>
    </submittedName>
</protein>
<dbReference type="Proteomes" id="UP001221217">
    <property type="component" value="Unassembled WGS sequence"/>
</dbReference>
<dbReference type="AlphaFoldDB" id="A0AAJ1ICM3"/>
<dbReference type="InterPro" id="IPR003593">
    <property type="entry name" value="AAA+_ATPase"/>
</dbReference>
<dbReference type="GO" id="GO:0016887">
    <property type="term" value="F:ATP hydrolysis activity"/>
    <property type="evidence" value="ECO:0007669"/>
    <property type="project" value="InterPro"/>
</dbReference>
<dbReference type="CDD" id="cd03216">
    <property type="entry name" value="ABC_Carb_Monos_I"/>
    <property type="match status" value="1"/>
</dbReference>
<feature type="transmembrane region" description="Helical" evidence="10">
    <location>
        <begin position="661"/>
        <end position="682"/>
    </location>
</feature>
<feature type="domain" description="ABC transporter" evidence="11">
    <location>
        <begin position="8"/>
        <end position="249"/>
    </location>
</feature>
<dbReference type="InterPro" id="IPR050107">
    <property type="entry name" value="ABC_carbohydrate_import_ATPase"/>
</dbReference>
<evidence type="ECO:0000256" key="5">
    <source>
        <dbReference type="ARBA" id="ARBA00022737"/>
    </source>
</evidence>
<keyword evidence="8 10" id="KW-1133">Transmembrane helix</keyword>
<dbReference type="GO" id="GO:0005886">
    <property type="term" value="C:plasma membrane"/>
    <property type="evidence" value="ECO:0007669"/>
    <property type="project" value="UniProtKB-SubCell"/>
</dbReference>
<feature type="transmembrane region" description="Helical" evidence="10">
    <location>
        <begin position="548"/>
        <end position="572"/>
    </location>
</feature>
<feature type="transmembrane region" description="Helical" evidence="10">
    <location>
        <begin position="519"/>
        <end position="536"/>
    </location>
</feature>
<evidence type="ECO:0000256" key="2">
    <source>
        <dbReference type="ARBA" id="ARBA00022448"/>
    </source>
</evidence>
<dbReference type="InterPro" id="IPR001851">
    <property type="entry name" value="ABC_transp_permease"/>
</dbReference>
<dbReference type="SUPFAM" id="SSF52540">
    <property type="entry name" value="P-loop containing nucleoside triphosphate hydrolases"/>
    <property type="match status" value="2"/>
</dbReference>
<evidence type="ECO:0000313" key="13">
    <source>
        <dbReference type="Proteomes" id="UP001221217"/>
    </source>
</evidence>
<evidence type="ECO:0000256" key="4">
    <source>
        <dbReference type="ARBA" id="ARBA00022692"/>
    </source>
</evidence>
<gene>
    <name evidence="12" type="ORF">PQJ61_08650</name>
</gene>
<dbReference type="GO" id="GO:0022857">
    <property type="term" value="F:transmembrane transporter activity"/>
    <property type="evidence" value="ECO:0007669"/>
    <property type="project" value="InterPro"/>
</dbReference>
<dbReference type="Gene3D" id="3.40.50.300">
    <property type="entry name" value="P-loop containing nucleotide triphosphate hydrolases"/>
    <property type="match status" value="2"/>
</dbReference>
<sequence>MENKNHFLRLEDIYKIFGHTIALQGMSLDINQGEIIGLVGPNGAGKSTLMKVITGVYPIEKGRIVFDVEVNTDSYDANQAKRAGIACAYQELSLCSNLSVYENFMVNHLDHKPFGKMGWRKEAMVVSDEYLSEIFPNHGIDVKTKVSDLSLSQRQMVEIARAASYKGLKLLVLDEPTSSLTSNRIIQLHESIKKLADTGVSIIYISHKLDEIDQACDQVVIMKGGSCTWSGHISETSTEQIVELLGGEVKTSSSRGEHVDNKNDTVLEITDLCAGQLKNVNLAVRKGEIVGIAGLAGSGQKALLKEIYSSGFRSKHSAIKLKSEISYVSGDRNNEGVFKLWNIKDNILVSSLKKSVSKGLINRKKYDENAQFWYDKLKFKAEGIDDDITSLSGGNQQKALIARGLANDSDLIIMNDPTCGVDIETKQEIYKLFEEAKEQGKAVILHSTEDLEMEQCDRVYVLHDGEVISELKGAEINVKNLVTASFKEITGNTRSSSSAADENQSGIKDRLLSLLKSRSFLPIFTFLLIMGINIALKPRVLSYNGLTLLLGSAVPLVFIALGQMFLVVSGGIDMGNGMAVGMVNVIVAFTVLNTPGLGVLFLILFIMMYGAMGAMIHLTKIPAIVVTLGASFIWLGLGLIISPTPGGIAPTWLKAIFSFKFPFIPMPLVISALAAFLTFWILKRSKYGMIINGVGSNPAAISRAGWSHLVAMVVIYMVSGLMVVLAGLSVTAVANGGDTNAYANYQMLSIATIILGGCEFKGGISSPVGVVAGALAISSISAMLTFLKINSNLQTAVTGFILIAALAIKLVTKKGEAK</sequence>
<dbReference type="PROSITE" id="PS50893">
    <property type="entry name" value="ABC_TRANSPORTER_2"/>
    <property type="match status" value="2"/>
</dbReference>
<evidence type="ECO:0000256" key="8">
    <source>
        <dbReference type="ARBA" id="ARBA00022989"/>
    </source>
</evidence>
<evidence type="ECO:0000256" key="10">
    <source>
        <dbReference type="SAM" id="Phobius"/>
    </source>
</evidence>
<organism evidence="12 13">
    <name type="scientific">Candidatus Thalassospirochaeta sargassi</name>
    <dbReference type="NCBI Taxonomy" id="3119039"/>
    <lineage>
        <taxon>Bacteria</taxon>
        <taxon>Pseudomonadati</taxon>
        <taxon>Spirochaetota</taxon>
        <taxon>Spirochaetia</taxon>
        <taxon>Spirochaetales</taxon>
        <taxon>Spirochaetaceae</taxon>
        <taxon>Candidatus Thalassospirochaeta</taxon>
    </lineage>
</organism>
<keyword evidence="2" id="KW-0813">Transport</keyword>
<keyword evidence="3" id="KW-1003">Cell membrane</keyword>
<evidence type="ECO:0000256" key="3">
    <source>
        <dbReference type="ARBA" id="ARBA00022475"/>
    </source>
</evidence>
<evidence type="ECO:0000256" key="7">
    <source>
        <dbReference type="ARBA" id="ARBA00022840"/>
    </source>
</evidence>
<evidence type="ECO:0000313" key="12">
    <source>
        <dbReference type="EMBL" id="MDC7226822.1"/>
    </source>
</evidence>
<feature type="transmembrane region" description="Helical" evidence="10">
    <location>
        <begin position="742"/>
        <end position="760"/>
    </location>
</feature>
<feature type="transmembrane region" description="Helical" evidence="10">
    <location>
        <begin position="621"/>
        <end position="641"/>
    </location>
</feature>
<dbReference type="EMBL" id="JAQQAL010000017">
    <property type="protein sequence ID" value="MDC7226822.1"/>
    <property type="molecule type" value="Genomic_DNA"/>
</dbReference>
<reference evidence="12 13" key="1">
    <citation type="submission" date="2022-12" db="EMBL/GenBank/DDBJ databases">
        <title>Metagenome assembled genome from gulf of manar.</title>
        <authorList>
            <person name="Kohli P."/>
            <person name="Pk S."/>
            <person name="Venkata Ramana C."/>
            <person name="Sasikala C."/>
        </authorList>
    </citation>
    <scope>NUCLEOTIDE SEQUENCE [LARGE SCALE GENOMIC DNA]</scope>
    <source>
        <strain evidence="12">JB008</strain>
    </source>
</reference>
<dbReference type="PANTHER" id="PTHR43790">
    <property type="entry name" value="CARBOHYDRATE TRANSPORT ATP-BINDING PROTEIN MG119-RELATED"/>
    <property type="match status" value="1"/>
</dbReference>
<feature type="transmembrane region" description="Helical" evidence="10">
    <location>
        <begin position="793"/>
        <end position="812"/>
    </location>
</feature>
<keyword evidence="5" id="KW-0677">Repeat</keyword>
<dbReference type="InterPro" id="IPR027417">
    <property type="entry name" value="P-loop_NTPase"/>
</dbReference>
<accession>A0AAJ1ICM3</accession>
<keyword evidence="7 12" id="KW-0067">ATP-binding</keyword>
<dbReference type="Pfam" id="PF00005">
    <property type="entry name" value="ABC_tran"/>
    <property type="match status" value="2"/>
</dbReference>
<dbReference type="PANTHER" id="PTHR43790:SF9">
    <property type="entry name" value="GALACTOFURANOSE TRANSPORTER ATP-BINDING PROTEIN YTFR"/>
    <property type="match status" value="1"/>
</dbReference>
<name>A0AAJ1ICM3_9SPIO</name>
<dbReference type="InterPro" id="IPR003439">
    <property type="entry name" value="ABC_transporter-like_ATP-bd"/>
</dbReference>
<evidence type="ECO:0000256" key="6">
    <source>
        <dbReference type="ARBA" id="ARBA00022741"/>
    </source>
</evidence>
<feature type="transmembrane region" description="Helical" evidence="10">
    <location>
        <begin position="578"/>
        <end position="609"/>
    </location>
</feature>
<keyword evidence="6" id="KW-0547">Nucleotide-binding</keyword>
<dbReference type="InterPro" id="IPR017871">
    <property type="entry name" value="ABC_transporter-like_CS"/>
</dbReference>
<feature type="domain" description="ABC transporter" evidence="11">
    <location>
        <begin position="261"/>
        <end position="489"/>
    </location>
</feature>
<evidence type="ECO:0000256" key="1">
    <source>
        <dbReference type="ARBA" id="ARBA00004651"/>
    </source>
</evidence>
<dbReference type="PROSITE" id="PS00211">
    <property type="entry name" value="ABC_TRANSPORTER_1"/>
    <property type="match status" value="1"/>
</dbReference>
<keyword evidence="4 10" id="KW-0812">Transmembrane</keyword>
<feature type="transmembrane region" description="Helical" evidence="10">
    <location>
        <begin position="709"/>
        <end position="730"/>
    </location>
</feature>
<dbReference type="GO" id="GO:0005524">
    <property type="term" value="F:ATP binding"/>
    <property type="evidence" value="ECO:0007669"/>
    <property type="project" value="UniProtKB-KW"/>
</dbReference>
<comment type="caution">
    <text evidence="12">The sequence shown here is derived from an EMBL/GenBank/DDBJ whole genome shotgun (WGS) entry which is preliminary data.</text>
</comment>
<proteinExistence type="predicted"/>
<evidence type="ECO:0000259" key="11">
    <source>
        <dbReference type="PROSITE" id="PS50893"/>
    </source>
</evidence>
<dbReference type="CDD" id="cd03215">
    <property type="entry name" value="ABC_Carb_Monos_II"/>
    <property type="match status" value="1"/>
</dbReference>
<comment type="subcellular location">
    <subcellularLocation>
        <location evidence="1">Cell membrane</location>
        <topology evidence="1">Multi-pass membrane protein</topology>
    </subcellularLocation>
</comment>
<dbReference type="Pfam" id="PF02653">
    <property type="entry name" value="BPD_transp_2"/>
    <property type="match status" value="1"/>
</dbReference>
<feature type="transmembrane region" description="Helical" evidence="10">
    <location>
        <begin position="767"/>
        <end position="787"/>
    </location>
</feature>
<evidence type="ECO:0000256" key="9">
    <source>
        <dbReference type="ARBA" id="ARBA00023136"/>
    </source>
</evidence>